<gene>
    <name evidence="14" type="ORF">BV898_01673</name>
</gene>
<evidence type="ECO:0000256" key="9">
    <source>
        <dbReference type="PROSITE-ProRule" id="PRU00221"/>
    </source>
</evidence>
<reference evidence="15" key="1">
    <citation type="submission" date="2017-01" db="EMBL/GenBank/DDBJ databases">
        <title>Comparative genomics of anhydrobiosis in the tardigrade Hypsibius dujardini.</title>
        <authorList>
            <person name="Yoshida Y."/>
            <person name="Koutsovoulos G."/>
            <person name="Laetsch D."/>
            <person name="Stevens L."/>
            <person name="Kumar S."/>
            <person name="Horikawa D."/>
            <person name="Ishino K."/>
            <person name="Komine S."/>
            <person name="Tomita M."/>
            <person name="Blaxter M."/>
            <person name="Arakawa K."/>
        </authorList>
    </citation>
    <scope>NUCLEOTIDE SEQUENCE [LARGE SCALE GENOMIC DNA]</scope>
    <source>
        <strain evidence="15">Z151</strain>
    </source>
</reference>
<dbReference type="SMART" id="SM00320">
    <property type="entry name" value="WD40"/>
    <property type="match status" value="6"/>
</dbReference>
<dbReference type="Pfam" id="PF24105">
    <property type="entry name" value="Beta-prop_CAF1B_HIR1"/>
    <property type="match status" value="1"/>
</dbReference>
<keyword evidence="4 10" id="KW-0677">Repeat</keyword>
<feature type="domain" description="CAF1B/HIR1 beta-propeller" evidence="13">
    <location>
        <begin position="50"/>
        <end position="379"/>
    </location>
</feature>
<evidence type="ECO:0000256" key="7">
    <source>
        <dbReference type="ARBA" id="ARBA00023163"/>
    </source>
</evidence>
<feature type="compositionally biased region" description="Basic and acidic residues" evidence="11">
    <location>
        <begin position="568"/>
        <end position="595"/>
    </location>
</feature>
<dbReference type="InterPro" id="IPR036322">
    <property type="entry name" value="WD40_repeat_dom_sf"/>
</dbReference>
<evidence type="ECO:0000256" key="6">
    <source>
        <dbReference type="ARBA" id="ARBA00023015"/>
    </source>
</evidence>
<evidence type="ECO:0000313" key="15">
    <source>
        <dbReference type="Proteomes" id="UP000192578"/>
    </source>
</evidence>
<feature type="repeat" description="WD" evidence="9">
    <location>
        <begin position="100"/>
        <end position="132"/>
    </location>
</feature>
<name>A0A1W0XAU0_HYPEX</name>
<dbReference type="Pfam" id="PF07569">
    <property type="entry name" value="Hira"/>
    <property type="match status" value="1"/>
</dbReference>
<dbReference type="Gene3D" id="2.130.10.10">
    <property type="entry name" value="YVTN repeat-like/Quinoprotein amine dehydrogenase"/>
    <property type="match status" value="2"/>
</dbReference>
<evidence type="ECO:0000313" key="14">
    <source>
        <dbReference type="EMBL" id="OQV24613.1"/>
    </source>
</evidence>
<protein>
    <recommendedName>
        <fullName evidence="10">Protein HIRA</fullName>
    </recommendedName>
</protein>
<feature type="region of interest" description="Disordered" evidence="11">
    <location>
        <begin position="556"/>
        <end position="684"/>
    </location>
</feature>
<evidence type="ECO:0000256" key="1">
    <source>
        <dbReference type="ARBA" id="ARBA00004123"/>
    </source>
</evidence>
<keyword evidence="3 9" id="KW-0853">WD repeat</keyword>
<dbReference type="GO" id="GO:0006351">
    <property type="term" value="P:DNA-templated transcription"/>
    <property type="evidence" value="ECO:0007669"/>
    <property type="project" value="InterPro"/>
</dbReference>
<dbReference type="GO" id="GO:0006355">
    <property type="term" value="P:regulation of DNA-templated transcription"/>
    <property type="evidence" value="ECO:0007669"/>
    <property type="project" value="InterPro"/>
</dbReference>
<accession>A0A1W0XAU0</accession>
<keyword evidence="5 10" id="KW-0156">Chromatin regulator</keyword>
<keyword evidence="6 10" id="KW-0805">Transcription regulation</keyword>
<feature type="region of interest" description="Disordered" evidence="11">
    <location>
        <begin position="1"/>
        <end position="33"/>
    </location>
</feature>
<keyword evidence="7 10" id="KW-0804">Transcription</keyword>
<dbReference type="InterPro" id="IPR031120">
    <property type="entry name" value="HIR1-like"/>
</dbReference>
<organism evidence="14 15">
    <name type="scientific">Hypsibius exemplaris</name>
    <name type="common">Freshwater tardigrade</name>
    <dbReference type="NCBI Taxonomy" id="2072580"/>
    <lineage>
        <taxon>Eukaryota</taxon>
        <taxon>Metazoa</taxon>
        <taxon>Ecdysozoa</taxon>
        <taxon>Tardigrada</taxon>
        <taxon>Eutardigrada</taxon>
        <taxon>Parachela</taxon>
        <taxon>Hypsibioidea</taxon>
        <taxon>Hypsibiidae</taxon>
        <taxon>Hypsibius</taxon>
    </lineage>
</organism>
<dbReference type="PANTHER" id="PTHR13831">
    <property type="entry name" value="MEMBER OF THE HIR1 FAMILY OF WD-REPEAT PROTEINS"/>
    <property type="match status" value="1"/>
</dbReference>
<evidence type="ECO:0000256" key="5">
    <source>
        <dbReference type="ARBA" id="ARBA00022853"/>
    </source>
</evidence>
<dbReference type="GO" id="GO:0005634">
    <property type="term" value="C:nucleus"/>
    <property type="evidence" value="ECO:0007669"/>
    <property type="project" value="UniProtKB-SubCell"/>
</dbReference>
<evidence type="ECO:0000256" key="3">
    <source>
        <dbReference type="ARBA" id="ARBA00022574"/>
    </source>
</evidence>
<dbReference type="AlphaFoldDB" id="A0A1W0XAU0"/>
<dbReference type="EMBL" id="MTYJ01000006">
    <property type="protein sequence ID" value="OQV24613.1"/>
    <property type="molecule type" value="Genomic_DNA"/>
</dbReference>
<dbReference type="PROSITE" id="PS50082">
    <property type="entry name" value="WD_REPEATS_2"/>
    <property type="match status" value="3"/>
</dbReference>
<keyword evidence="15" id="KW-1185">Reference proteome</keyword>
<comment type="similarity">
    <text evidence="2 10">Belongs to the WD repeat HIR1 family.</text>
</comment>
<feature type="repeat" description="WD" evidence="9">
    <location>
        <begin position="191"/>
        <end position="222"/>
    </location>
</feature>
<feature type="repeat" description="WD" evidence="9">
    <location>
        <begin position="148"/>
        <end position="180"/>
    </location>
</feature>
<dbReference type="InterPro" id="IPR015943">
    <property type="entry name" value="WD40/YVTN_repeat-like_dom_sf"/>
</dbReference>
<evidence type="ECO:0000259" key="13">
    <source>
        <dbReference type="Pfam" id="PF24105"/>
    </source>
</evidence>
<feature type="region of interest" description="Disordered" evidence="11">
    <location>
        <begin position="496"/>
        <end position="542"/>
    </location>
</feature>
<evidence type="ECO:0000256" key="11">
    <source>
        <dbReference type="SAM" id="MobiDB-lite"/>
    </source>
</evidence>
<evidence type="ECO:0000256" key="2">
    <source>
        <dbReference type="ARBA" id="ARBA00007306"/>
    </source>
</evidence>
<dbReference type="InterPro" id="IPR001680">
    <property type="entry name" value="WD40_rpt"/>
</dbReference>
<dbReference type="PANTHER" id="PTHR13831:SF0">
    <property type="entry name" value="PROTEIN HIRA"/>
    <property type="match status" value="1"/>
</dbReference>
<feature type="compositionally biased region" description="Polar residues" evidence="11">
    <location>
        <begin position="612"/>
        <end position="632"/>
    </location>
</feature>
<comment type="function">
    <text evidence="10">Required for replication-independent chromatin assembly and for the periodic repression of histone gene transcription during the cell cycle.</text>
</comment>
<evidence type="ECO:0000256" key="8">
    <source>
        <dbReference type="ARBA" id="ARBA00023242"/>
    </source>
</evidence>
<dbReference type="GO" id="GO:0006338">
    <property type="term" value="P:chromatin remodeling"/>
    <property type="evidence" value="ECO:0007669"/>
    <property type="project" value="InterPro"/>
</dbReference>
<evidence type="ECO:0000259" key="12">
    <source>
        <dbReference type="Pfam" id="PF07569"/>
    </source>
</evidence>
<dbReference type="InterPro" id="IPR011494">
    <property type="entry name" value="HIRA-like_C"/>
</dbReference>
<dbReference type="GO" id="GO:0031491">
    <property type="term" value="F:nucleosome binding"/>
    <property type="evidence" value="ECO:0007669"/>
    <property type="project" value="TreeGrafter"/>
</dbReference>
<comment type="subcellular location">
    <subcellularLocation>
        <location evidence="1 10">Nucleus</location>
    </subcellularLocation>
</comment>
<feature type="compositionally biased region" description="Polar residues" evidence="11">
    <location>
        <begin position="506"/>
        <end position="521"/>
    </location>
</feature>
<sequence length="1042" mass="113865">MAKGISMDSTSKTNKKVQETVTNGHSTSDKSPRISKHDAGFILKMKFASFDKSAIYSVNIHPDGSRFAASGLGDGCGRIVVWHVNAFRADRADIRVICQMDNHTACVNCVRWSNKGLYLASAGDDSFVMIWQQTRVNESENWRCVHTLRKHTGDVFGVAWSKNDAFLASCSVDNSIIVWDAQKSFEAVQVLTGHTGMVKGVVWDPIGKYLASQSDDGSLRIWRTSDWKQQHCSEDSFDAADGTTQLLRLDWSTDGMNIVSAHATNEGRPIAQIVERPRDTSQDGWKSTNYLAGHARPVVCVKFNPRMFVAPEENMKNAAPYCVCATGSRDHTVCIWSFQHKRPHVFTGIFKDPVMDISWFPDGYSLLACSMDGTVAYIHCGKLITGIAITKEQQFQALSKLFTKSVVDAATSFIGSHNIVESSAFLDAQEAESQRLAKGSAGRSTADAQDQVVRLPYEGIPLVQQIETVLADGRRKITPVFIPEVAAAFVAPSVFSEGRGDDKSQEGNSSRGETSGGQTENADPGTLPPDVVMGHPKGPSVLDAVLRSVPSNNRQALKEKFTAPSTSKEPEPKSHKASRPPEPKRQRVENAESKAKASSAKAARLSAGEAPSLSNGQTPSTSKKAASQKNSTGQGGMLDRVLKPPPPPASRQAEPQSQPTPRPPEAMRRTPSNSVRRIPPPPLVAQLQVPVEVKNPSAGGNNDMFTVENDLDPTAPGAPSMTKYHKVRYLTGDRVKWLQYLTSPVVIASAHMGVAAAICRDHSLHIWCSESGSLLSKTQCLTAQGGHMACSNESVFVITVDCRADVWARNHKHGPWKRITLGTIDWMLRLTRGSPEPLSILEVGLTSTGIPVVTLSDQRLFVCDMHDVTWVVAYDESVRFGNYLVSNSAQHTVAGLDINGPLAKLQKTRSGVAIGKQVAPELGRTLILSHMESQLLLCQLLKSATEYRAWLNSYAQCLVDNSASCSSRLMTLLESLMGPDGNDEEATESTWEPEVLGMSKRSLLLQILPILGRKTQLEKIYLGFKQRLDFLETRNLFAMDTD</sequence>
<dbReference type="GO" id="GO:0000785">
    <property type="term" value="C:chromatin"/>
    <property type="evidence" value="ECO:0007669"/>
    <property type="project" value="TreeGrafter"/>
</dbReference>
<evidence type="ECO:0000256" key="4">
    <source>
        <dbReference type="ARBA" id="ARBA00022737"/>
    </source>
</evidence>
<dbReference type="CDD" id="cd00200">
    <property type="entry name" value="WD40"/>
    <property type="match status" value="1"/>
</dbReference>
<proteinExistence type="inferred from homology"/>
<dbReference type="OrthoDB" id="1741719at2759"/>
<comment type="caution">
    <text evidence="14">The sequence shown here is derived from an EMBL/GenBank/DDBJ whole genome shotgun (WGS) entry which is preliminary data.</text>
</comment>
<feature type="domain" description="Protein HIRA-like C-terminal" evidence="12">
    <location>
        <begin position="778"/>
        <end position="976"/>
    </location>
</feature>
<dbReference type="PROSITE" id="PS50294">
    <property type="entry name" value="WD_REPEATS_REGION"/>
    <property type="match status" value="3"/>
</dbReference>
<dbReference type="Proteomes" id="UP000192578">
    <property type="component" value="Unassembled WGS sequence"/>
</dbReference>
<evidence type="ECO:0000256" key="10">
    <source>
        <dbReference type="RuleBase" id="RU364014"/>
    </source>
</evidence>
<dbReference type="InterPro" id="IPR055410">
    <property type="entry name" value="Beta-prop_CAF1B_HIR1"/>
</dbReference>
<keyword evidence="10" id="KW-0678">Repressor</keyword>
<dbReference type="SUPFAM" id="SSF50978">
    <property type="entry name" value="WD40 repeat-like"/>
    <property type="match status" value="1"/>
</dbReference>
<dbReference type="GO" id="GO:0000417">
    <property type="term" value="C:HIR complex"/>
    <property type="evidence" value="ECO:0007669"/>
    <property type="project" value="TreeGrafter"/>
</dbReference>
<keyword evidence="8 10" id="KW-0539">Nucleus</keyword>